<proteinExistence type="evidence at transcript level"/>
<dbReference type="CDD" id="cd11288">
    <property type="entry name" value="gelsolin_S5_like"/>
    <property type="match status" value="1"/>
</dbReference>
<dbReference type="GO" id="GO:0051015">
    <property type="term" value="F:actin filament binding"/>
    <property type="evidence" value="ECO:0007669"/>
    <property type="project" value="InterPro"/>
</dbReference>
<dbReference type="GO" id="GO:0005737">
    <property type="term" value="C:cytoplasm"/>
    <property type="evidence" value="ECO:0007669"/>
    <property type="project" value="TreeGrafter"/>
</dbReference>
<dbReference type="PANTHER" id="PTHR11977">
    <property type="entry name" value="VILLIN"/>
    <property type="match status" value="1"/>
</dbReference>
<organism evidence="6">
    <name type="scientific">Halisarca dujardinii</name>
    <name type="common">Dujardin's slime sponge</name>
    <dbReference type="NCBI Taxonomy" id="2583056"/>
    <lineage>
        <taxon>Eukaryota</taxon>
        <taxon>Metazoa</taxon>
        <taxon>Porifera</taxon>
        <taxon>Demospongiae</taxon>
        <taxon>Verongimorpha</taxon>
        <taxon>Chondrillida</taxon>
        <taxon>Halisarcidae</taxon>
        <taxon>Halisarca</taxon>
    </lineage>
</organism>
<dbReference type="InterPro" id="IPR007122">
    <property type="entry name" value="Villin/Gelsolin"/>
</dbReference>
<evidence type="ECO:0000313" key="6">
    <source>
        <dbReference type="EMBL" id="WAQ15589.1"/>
    </source>
</evidence>
<accession>A0A9E9JM46</accession>
<dbReference type="GO" id="GO:0008154">
    <property type="term" value="P:actin polymerization or depolymerization"/>
    <property type="evidence" value="ECO:0007669"/>
    <property type="project" value="TreeGrafter"/>
</dbReference>
<dbReference type="CDD" id="cd11293">
    <property type="entry name" value="gelsolin_S4_like"/>
    <property type="match status" value="1"/>
</dbReference>
<sequence>MAAVDPAFKGVGNQAGLMIWRIEKMQVVPWERKMYGKFYSGDSYIILNTKKKSAGFEWDIHFWLGKETSQDEKGVAAFKTVELDESLGGGPVQYREVEGHESTQFLCLFPRGVQYLSGGIESGFTKVEKDKYEPRILHVKGRRNIRVQQVKVSWKSLNFGDAFIVDFGLKIYVWLGSEVGRMEKIKAGEVARRINDEERGARAVVEFVESGKEPEEFIRDMMKAADGMKTDISPATDDATYERQSKEQLTLYKVSDASGELEVTEISHYPLKREMLDTNDAFIVDTGVSSIFAWIGKGATTQEKKGAMKNAQGFVQSKGYPDWTQVSMVREGTETPLFKQNFVDWLNKGENSGLPVYKSKAPREQFKFDATQMHKAGVRESEKCVDDGAGTLEIWRIENFEMEPIPKNKYGHFYEGDSYVVLYTYLANGKEKYIIYFWLGQESSQDERGAAALHAVALDDKYGGAPVQVRVVQHKEPEHFYTIFKGQMVVHCGGKASGFKNKEDSDSYDTDGTRLFQIKGTNRVNTRAVQRPETASSLNSNDCFVLETPKATYIWYGKGCSGDERDMANSVAGAITPSAEPQKISEGSEPSEFWDALGGQGEYASGKIFEEVLPSNPPRLFQCSNAKGRFLVEEIFDFAQEDMVEEDVMILDIYDSLYVWVGRGANDTEKKEALRVAQEYVKSDPSGRDPDACTMTQIKQGFEPLMFTSHFLDWNPELWTNDASFETYRQSLQGKATSANVATASKVYEVREIPYSQLKGGKCPEGVDPTNKEKYLSEDEFKAVLKVTIDEFNKMPKWKQNDTKKKAELF</sequence>
<evidence type="ECO:0000256" key="4">
    <source>
        <dbReference type="ARBA" id="ARBA00023203"/>
    </source>
</evidence>
<dbReference type="InterPro" id="IPR007123">
    <property type="entry name" value="Gelsolin-like_dom"/>
</dbReference>
<keyword evidence="3" id="KW-0677">Repeat</keyword>
<dbReference type="Gene3D" id="3.40.20.10">
    <property type="entry name" value="Severin"/>
    <property type="match status" value="6"/>
</dbReference>
<dbReference type="AlphaFoldDB" id="A0A9E9JM46"/>
<dbReference type="EMBL" id="ON088644">
    <property type="protein sequence ID" value="WAQ15589.1"/>
    <property type="molecule type" value="mRNA"/>
</dbReference>
<dbReference type="CDD" id="cd11292">
    <property type="entry name" value="gelsolin_S3_like"/>
    <property type="match status" value="1"/>
</dbReference>
<evidence type="ECO:0000256" key="1">
    <source>
        <dbReference type="ARBA" id="ARBA00008418"/>
    </source>
</evidence>
<dbReference type="GO" id="GO:0005546">
    <property type="term" value="F:phosphatidylinositol-4,5-bisphosphate binding"/>
    <property type="evidence" value="ECO:0007669"/>
    <property type="project" value="TreeGrafter"/>
</dbReference>
<dbReference type="InterPro" id="IPR036886">
    <property type="entry name" value="Villin_headpiece_dom_sf"/>
</dbReference>
<keyword evidence="4" id="KW-0009">Actin-binding</keyword>
<evidence type="ECO:0000256" key="3">
    <source>
        <dbReference type="ARBA" id="ARBA00022737"/>
    </source>
</evidence>
<name>A0A9E9JM46_HALDU</name>
<dbReference type="Pfam" id="PF00626">
    <property type="entry name" value="Gelsolin"/>
    <property type="match status" value="6"/>
</dbReference>
<dbReference type="SMART" id="SM00262">
    <property type="entry name" value="GEL"/>
    <property type="match status" value="6"/>
</dbReference>
<dbReference type="FunFam" id="3.40.20.10:FF:000005">
    <property type="entry name" value="Gelsolin"/>
    <property type="match status" value="1"/>
</dbReference>
<dbReference type="GO" id="GO:0051016">
    <property type="term" value="P:barbed-end actin filament capping"/>
    <property type="evidence" value="ECO:0007669"/>
    <property type="project" value="TreeGrafter"/>
</dbReference>
<dbReference type="SMART" id="SM00153">
    <property type="entry name" value="VHP"/>
    <property type="match status" value="1"/>
</dbReference>
<dbReference type="CDD" id="cd11291">
    <property type="entry name" value="gelsolin_S6_like"/>
    <property type="match status" value="1"/>
</dbReference>
<evidence type="ECO:0000259" key="5">
    <source>
        <dbReference type="PROSITE" id="PS51089"/>
    </source>
</evidence>
<dbReference type="GO" id="GO:0051014">
    <property type="term" value="P:actin filament severing"/>
    <property type="evidence" value="ECO:0007669"/>
    <property type="project" value="TreeGrafter"/>
</dbReference>
<dbReference type="SUPFAM" id="SSF47050">
    <property type="entry name" value="VHP, Villin headpiece domain"/>
    <property type="match status" value="1"/>
</dbReference>
<comment type="similarity">
    <text evidence="1">Belongs to the villin/gelsolin family.</text>
</comment>
<dbReference type="InterPro" id="IPR003128">
    <property type="entry name" value="Villin_headpiece"/>
</dbReference>
<keyword evidence="2" id="KW-0117">Actin capping</keyword>
<evidence type="ECO:0000256" key="2">
    <source>
        <dbReference type="ARBA" id="ARBA00022467"/>
    </source>
</evidence>
<dbReference type="PANTHER" id="PTHR11977:SF123">
    <property type="entry name" value="GELSOLIN"/>
    <property type="match status" value="1"/>
</dbReference>
<feature type="domain" description="HP" evidence="5">
    <location>
        <begin position="747"/>
        <end position="810"/>
    </location>
</feature>
<dbReference type="PRINTS" id="PR00597">
    <property type="entry name" value="GELSOLIN"/>
</dbReference>
<dbReference type="Gene3D" id="1.10.950.10">
    <property type="entry name" value="Villin headpiece domain"/>
    <property type="match status" value="1"/>
</dbReference>
<dbReference type="FunFam" id="3.40.20.10:FF:000001">
    <property type="entry name" value="Gelsolin"/>
    <property type="match status" value="1"/>
</dbReference>
<dbReference type="GO" id="GO:0015629">
    <property type="term" value="C:actin cytoskeleton"/>
    <property type="evidence" value="ECO:0007669"/>
    <property type="project" value="TreeGrafter"/>
</dbReference>
<dbReference type="CDD" id="cd11290">
    <property type="entry name" value="gelsolin_S1_like"/>
    <property type="match status" value="1"/>
</dbReference>
<dbReference type="Pfam" id="PF02209">
    <property type="entry name" value="VHP"/>
    <property type="match status" value="1"/>
</dbReference>
<protein>
    <submittedName>
        <fullName evidence="6">Villin</fullName>
    </submittedName>
</protein>
<reference evidence="6" key="1">
    <citation type="submission" date="2022-03" db="EMBL/GenBank/DDBJ databases">
        <authorList>
            <person name="Mikhailov K."/>
            <person name="Kravchuk O."/>
            <person name="Lyupina Y."/>
            <person name="Adameyko K."/>
        </authorList>
    </citation>
    <scope>NUCLEOTIDE SEQUENCE</scope>
</reference>
<dbReference type="CDD" id="cd11289">
    <property type="entry name" value="gelsolin_S2_like"/>
    <property type="match status" value="1"/>
</dbReference>
<dbReference type="SUPFAM" id="SSF55753">
    <property type="entry name" value="Actin depolymerizing proteins"/>
    <property type="match status" value="6"/>
</dbReference>
<dbReference type="FunFam" id="3.40.20.10:FF:000043">
    <property type="entry name" value="macrophage-capping protein-like isoform X2"/>
    <property type="match status" value="1"/>
</dbReference>
<dbReference type="InterPro" id="IPR029006">
    <property type="entry name" value="ADF-H/Gelsolin-like_dom_sf"/>
</dbReference>
<dbReference type="PROSITE" id="PS51089">
    <property type="entry name" value="HP"/>
    <property type="match status" value="1"/>
</dbReference>